<name>X0X263_9ZZZZ</name>
<dbReference type="SUPFAM" id="SSF50985">
    <property type="entry name" value="RCC1/BLIP-II"/>
    <property type="match status" value="1"/>
</dbReference>
<dbReference type="InterPro" id="IPR009091">
    <property type="entry name" value="RCC1/BLIP-II"/>
</dbReference>
<dbReference type="EMBL" id="BARS01036803">
    <property type="protein sequence ID" value="GAG19076.1"/>
    <property type="molecule type" value="Genomic_DNA"/>
</dbReference>
<proteinExistence type="predicted"/>
<protein>
    <recommendedName>
        <fullName evidence="2">Regulator of chromosome condensation, RCC1</fullName>
    </recommendedName>
</protein>
<organism evidence="1">
    <name type="scientific">marine sediment metagenome</name>
    <dbReference type="NCBI Taxonomy" id="412755"/>
    <lineage>
        <taxon>unclassified sequences</taxon>
        <taxon>metagenomes</taxon>
        <taxon>ecological metagenomes</taxon>
    </lineage>
</organism>
<dbReference type="Gene3D" id="2.130.10.30">
    <property type="entry name" value="Regulator of chromosome condensation 1/beta-lactamase-inhibitor protein II"/>
    <property type="match status" value="1"/>
</dbReference>
<dbReference type="Pfam" id="PF13540">
    <property type="entry name" value="RCC1_2"/>
    <property type="match status" value="1"/>
</dbReference>
<evidence type="ECO:0008006" key="2">
    <source>
        <dbReference type="Google" id="ProtNLM"/>
    </source>
</evidence>
<dbReference type="AlphaFoldDB" id="X0X263"/>
<gene>
    <name evidence="1" type="ORF">S01H1_56511</name>
</gene>
<evidence type="ECO:0000313" key="1">
    <source>
        <dbReference type="EMBL" id="GAG19076.1"/>
    </source>
</evidence>
<comment type="caution">
    <text evidence="1">The sequence shown here is derived from an EMBL/GenBank/DDBJ whole genome shotgun (WGS) entry which is preliminary data.</text>
</comment>
<sequence>MSVTRRDIIHTETSLFIGWVLVQKRAKINQYPYPTRRHRGGVVGLSSIWMISAGEEHTCALDLDGQVWCWGRNNTGQLGDNTTAGRNNPVVVMTLY</sequence>
<dbReference type="PROSITE" id="PS50012">
    <property type="entry name" value="RCC1_3"/>
    <property type="match status" value="1"/>
</dbReference>
<accession>X0X263</accession>
<reference evidence="1" key="1">
    <citation type="journal article" date="2014" name="Front. Microbiol.">
        <title>High frequency of phylogenetically diverse reductive dehalogenase-homologous genes in deep subseafloor sedimentary metagenomes.</title>
        <authorList>
            <person name="Kawai M."/>
            <person name="Futagami T."/>
            <person name="Toyoda A."/>
            <person name="Takaki Y."/>
            <person name="Nishi S."/>
            <person name="Hori S."/>
            <person name="Arai W."/>
            <person name="Tsubouchi T."/>
            <person name="Morono Y."/>
            <person name="Uchiyama I."/>
            <person name="Ito T."/>
            <person name="Fujiyama A."/>
            <person name="Inagaki F."/>
            <person name="Takami H."/>
        </authorList>
    </citation>
    <scope>NUCLEOTIDE SEQUENCE</scope>
    <source>
        <strain evidence="1">Expedition CK06-06</strain>
    </source>
</reference>
<dbReference type="InterPro" id="IPR000408">
    <property type="entry name" value="Reg_chr_condens"/>
</dbReference>